<dbReference type="InterPro" id="IPR018484">
    <property type="entry name" value="FGGY_N"/>
</dbReference>
<dbReference type="OrthoDB" id="9805576at2"/>
<evidence type="ECO:0000313" key="11">
    <source>
        <dbReference type="Proteomes" id="UP000188937"/>
    </source>
</evidence>
<evidence type="ECO:0000259" key="9">
    <source>
        <dbReference type="Pfam" id="PF02782"/>
    </source>
</evidence>
<keyword evidence="11" id="KW-1185">Reference proteome</keyword>
<feature type="domain" description="Carbohydrate kinase FGGY N-terminal" evidence="8">
    <location>
        <begin position="5"/>
        <end position="234"/>
    </location>
</feature>
<dbReference type="InterPro" id="IPR018483">
    <property type="entry name" value="Carb_kinase_FGGY_CS"/>
</dbReference>
<dbReference type="GO" id="GO:0019563">
    <property type="term" value="P:glycerol catabolic process"/>
    <property type="evidence" value="ECO:0007669"/>
    <property type="project" value="TreeGrafter"/>
</dbReference>
<reference evidence="10 11" key="1">
    <citation type="submission" date="2016-03" db="EMBL/GenBank/DDBJ databases">
        <title>Acetic acid bacteria sequencing.</title>
        <authorList>
            <person name="Brandt J."/>
            <person name="Jakob F."/>
            <person name="Vogel R.F."/>
        </authorList>
    </citation>
    <scope>NUCLEOTIDE SEQUENCE [LARGE SCALE GENOMIC DNA]</scope>
    <source>
        <strain evidence="10 11">TMW2.1153</strain>
    </source>
</reference>
<dbReference type="PANTHER" id="PTHR10196:SF69">
    <property type="entry name" value="GLYCEROL KINASE"/>
    <property type="match status" value="1"/>
</dbReference>
<evidence type="ECO:0000256" key="1">
    <source>
        <dbReference type="ARBA" id="ARBA00009156"/>
    </source>
</evidence>
<gene>
    <name evidence="10" type="ORF">A0U92_14190</name>
</gene>
<dbReference type="Pfam" id="PF02782">
    <property type="entry name" value="FGGY_C"/>
    <property type="match status" value="1"/>
</dbReference>
<evidence type="ECO:0000256" key="6">
    <source>
        <dbReference type="ARBA" id="ARBA00043149"/>
    </source>
</evidence>
<evidence type="ECO:0000256" key="7">
    <source>
        <dbReference type="RuleBase" id="RU003733"/>
    </source>
</evidence>
<dbReference type="Proteomes" id="UP000188937">
    <property type="component" value="Chromosome"/>
</dbReference>
<sequence>MKSCLAIDQGTTGTKAYRVWSDGRMELVGRRSHQQFLPAPGLVEHDAEEILRHIEELIAEAGPIDALALANQGETVVAWDAETGVPVGPAIVWQDTRTAAVVARMKEEGLEPEIRARSGLPLDCYFSASRLRWYLDHVPQARLLREQGRLRFGTSDAFFLDRLCGVFATDVSTASRTSLMNLRTCEWDETLCRLFDVPMDCLPSIRPTVGDFGLLRDRNVPVRVSAVDQQAALYGHGLQHPGDVKITFGTGAFALALGGERSCEGGEGGVLPTVAWQPAGQPAVYALEGGILTAGAAVNWVESLGPDFSCADEATLEAAQAAEKGVFFLPALQGLGCPWWQRDARGSWVGLGLDTRPADMARAVLEGIAFRSVQLVRTFASATGQTATRISVDGGLVNNRWFIQFLANCLGATVHVPEQIDMTAAGLGRFWLDGEGDQPETADAEGWRVVEPRPTGAEILWQAAFDQVTRQSIERCAKS</sequence>
<comment type="similarity">
    <text evidence="1 7">Belongs to the FGGY kinase family.</text>
</comment>
<dbReference type="PROSITE" id="PS00445">
    <property type="entry name" value="FGGY_KINASES_2"/>
    <property type="match status" value="1"/>
</dbReference>
<dbReference type="InterPro" id="IPR043129">
    <property type="entry name" value="ATPase_NBD"/>
</dbReference>
<accession>A0A1U9KIW4</accession>
<dbReference type="InterPro" id="IPR018485">
    <property type="entry name" value="FGGY_C"/>
</dbReference>
<dbReference type="RefSeq" id="WP_077813780.1">
    <property type="nucleotide sequence ID" value="NZ_CP014692.1"/>
</dbReference>
<dbReference type="GO" id="GO:0004370">
    <property type="term" value="F:glycerol kinase activity"/>
    <property type="evidence" value="ECO:0007669"/>
    <property type="project" value="TreeGrafter"/>
</dbReference>
<dbReference type="PIRSF" id="PIRSF000538">
    <property type="entry name" value="GlpK"/>
    <property type="match status" value="1"/>
</dbReference>
<protein>
    <recommendedName>
        <fullName evidence="6">ATP:glycerol 3-phosphotransferase</fullName>
    </recommendedName>
</protein>
<dbReference type="PANTHER" id="PTHR10196">
    <property type="entry name" value="SUGAR KINASE"/>
    <property type="match status" value="1"/>
</dbReference>
<dbReference type="AlphaFoldDB" id="A0A1U9KIW4"/>
<keyword evidence="5" id="KW-0067">ATP-binding</keyword>
<dbReference type="GO" id="GO:0005524">
    <property type="term" value="F:ATP binding"/>
    <property type="evidence" value="ECO:0007669"/>
    <property type="project" value="UniProtKB-KW"/>
</dbReference>
<evidence type="ECO:0000256" key="5">
    <source>
        <dbReference type="ARBA" id="ARBA00022840"/>
    </source>
</evidence>
<dbReference type="EMBL" id="CP014692">
    <property type="protein sequence ID" value="AQS85730.1"/>
    <property type="molecule type" value="Genomic_DNA"/>
</dbReference>
<dbReference type="GO" id="GO:0005829">
    <property type="term" value="C:cytosol"/>
    <property type="evidence" value="ECO:0007669"/>
    <property type="project" value="TreeGrafter"/>
</dbReference>
<keyword evidence="3" id="KW-0547">Nucleotide-binding</keyword>
<dbReference type="eggNOG" id="COG0554">
    <property type="taxonomic scope" value="Bacteria"/>
</dbReference>
<proteinExistence type="inferred from homology"/>
<name>A0A1U9KIW4_ACEAC</name>
<dbReference type="KEGG" id="aace:A0U92_14190"/>
<dbReference type="InterPro" id="IPR000577">
    <property type="entry name" value="Carb_kinase_FGGY"/>
</dbReference>
<evidence type="ECO:0000256" key="2">
    <source>
        <dbReference type="ARBA" id="ARBA00022679"/>
    </source>
</evidence>
<dbReference type="STRING" id="435.A0U92_14190"/>
<dbReference type="Pfam" id="PF00370">
    <property type="entry name" value="FGGY_N"/>
    <property type="match status" value="1"/>
</dbReference>
<evidence type="ECO:0000256" key="3">
    <source>
        <dbReference type="ARBA" id="ARBA00022741"/>
    </source>
</evidence>
<evidence type="ECO:0000313" key="10">
    <source>
        <dbReference type="EMBL" id="AQS85730.1"/>
    </source>
</evidence>
<keyword evidence="2 7" id="KW-0808">Transferase</keyword>
<organism evidence="10 11">
    <name type="scientific">Acetobacter aceti</name>
    <dbReference type="NCBI Taxonomy" id="435"/>
    <lineage>
        <taxon>Bacteria</taxon>
        <taxon>Pseudomonadati</taxon>
        <taxon>Pseudomonadota</taxon>
        <taxon>Alphaproteobacteria</taxon>
        <taxon>Acetobacterales</taxon>
        <taxon>Acetobacteraceae</taxon>
        <taxon>Acetobacter</taxon>
        <taxon>Acetobacter subgen. Acetobacter</taxon>
    </lineage>
</organism>
<evidence type="ECO:0000259" key="8">
    <source>
        <dbReference type="Pfam" id="PF00370"/>
    </source>
</evidence>
<evidence type="ECO:0000256" key="4">
    <source>
        <dbReference type="ARBA" id="ARBA00022777"/>
    </source>
</evidence>
<keyword evidence="4 7" id="KW-0418">Kinase</keyword>
<feature type="domain" description="Carbohydrate kinase FGGY C-terminal" evidence="9">
    <location>
        <begin position="245"/>
        <end position="426"/>
    </location>
</feature>
<dbReference type="SUPFAM" id="SSF53067">
    <property type="entry name" value="Actin-like ATPase domain"/>
    <property type="match status" value="2"/>
</dbReference>
<dbReference type="Gene3D" id="3.30.420.40">
    <property type="match status" value="2"/>
</dbReference>